<dbReference type="Pfam" id="PF05721">
    <property type="entry name" value="PhyH"/>
    <property type="match status" value="1"/>
</dbReference>
<gene>
    <name evidence="1" type="ORF">METZ01_LOCUS173919</name>
</gene>
<dbReference type="Gene3D" id="2.60.120.620">
    <property type="entry name" value="q2cbj1_9rhob like domain"/>
    <property type="match status" value="1"/>
</dbReference>
<proteinExistence type="predicted"/>
<organism evidence="1">
    <name type="scientific">marine metagenome</name>
    <dbReference type="NCBI Taxonomy" id="408172"/>
    <lineage>
        <taxon>unclassified sequences</taxon>
        <taxon>metagenomes</taxon>
        <taxon>ecological metagenomes</taxon>
    </lineage>
</organism>
<dbReference type="SUPFAM" id="SSF51197">
    <property type="entry name" value="Clavaminate synthase-like"/>
    <property type="match status" value="1"/>
</dbReference>
<protein>
    <recommendedName>
        <fullName evidence="2">Phytanoyl-CoA dioxygenase</fullName>
    </recommendedName>
</protein>
<sequence>MQKLEQYHQEGFLLAPNLLSVEEVAALNTDVPLLLKDDGSGMHREREHSGAVRQVYNSHRHVPTFRNLTRHPKIVEPVQQILENSFYIWHSKLNVKEAFEGTVWLWHQDYGYWIYDGVDSKLISVMIFLDPARLHNGCLMVISGSHLWGRQEHCSDTTTTSYKQWCIQKSVLKEKVRETEIRQITGQPGDVLFFDCNLVHSSNHNLPPIPRKSLIIAYNDIDNKPRPVENPRPDWVVSRVFEEISWPEEV</sequence>
<name>A0A382C4N8_9ZZZZ</name>
<evidence type="ECO:0008006" key="2">
    <source>
        <dbReference type="Google" id="ProtNLM"/>
    </source>
</evidence>
<dbReference type="EMBL" id="UINC01032808">
    <property type="protein sequence ID" value="SVB21065.1"/>
    <property type="molecule type" value="Genomic_DNA"/>
</dbReference>
<dbReference type="InterPro" id="IPR008775">
    <property type="entry name" value="Phytyl_CoA_dOase-like"/>
</dbReference>
<evidence type="ECO:0000313" key="1">
    <source>
        <dbReference type="EMBL" id="SVB21065.1"/>
    </source>
</evidence>
<accession>A0A382C4N8</accession>
<dbReference type="PANTHER" id="PTHR20883:SF51">
    <property type="entry name" value="PHYTANOYL-COA HYDROXYLASE"/>
    <property type="match status" value="1"/>
</dbReference>
<reference evidence="1" key="1">
    <citation type="submission" date="2018-05" db="EMBL/GenBank/DDBJ databases">
        <authorList>
            <person name="Lanie J.A."/>
            <person name="Ng W.-L."/>
            <person name="Kazmierczak K.M."/>
            <person name="Andrzejewski T.M."/>
            <person name="Davidsen T.M."/>
            <person name="Wayne K.J."/>
            <person name="Tettelin H."/>
            <person name="Glass J.I."/>
            <person name="Rusch D."/>
            <person name="Podicherti R."/>
            <person name="Tsui H.-C.T."/>
            <person name="Winkler M.E."/>
        </authorList>
    </citation>
    <scope>NUCLEOTIDE SEQUENCE</scope>
</reference>
<dbReference type="AlphaFoldDB" id="A0A382C4N8"/>
<dbReference type="PANTHER" id="PTHR20883">
    <property type="entry name" value="PHYTANOYL-COA DIOXYGENASE DOMAIN CONTAINING 1"/>
    <property type="match status" value="1"/>
</dbReference>